<sequence>MATITTQNLGAFFCEPSAPPSELCPQRLPGADEESINALLHVLKDNHQKYHIFFNHQKFHNHITHRALALYALGAPGPLIQAYYDYDGNLQRPAFRSPGEITKENFVEHLADEDYYSAYLDFFAKEVQTLGSVETLEKYVFSDEYNVSQAFMLARYWGAVLHPAIHAGYGLEFGIPGMAVEGLAMAAVTPIPETELLGASFFKTIPALDPTTQSITSKVSTLLLGPGKSASKPDAAGTTAVFDILARILKDDRLGPHKTPDMFAAYGFTVTKRGPLIREYADSWTIDTLKSGEIERKMEELFWMNTLIYAVGGWSEEEFKADFLYMHLVTSALFLPSHIAHLSPRSQIIYLRSFLTMSLTTWIMRGRAPLPLTTFWTATSPSSPTHIPLKPGTLSLNFTAPPAVPAAALANPNPWLAIVHSAIVHENDHYAKIVCAFMHCARVYGARPAGWWVREGEKAELEGLGVLDGSLFLRAAELTAVFQQDENKVHGLAGQRWDFRGFGC</sequence>
<evidence type="ECO:0000313" key="2">
    <source>
        <dbReference type="EMBL" id="EIW74935.1"/>
    </source>
</evidence>
<dbReference type="Pfam" id="PF14027">
    <property type="entry name" value="Questin_oxidase"/>
    <property type="match status" value="1"/>
</dbReference>
<keyword evidence="1" id="KW-0560">Oxidoreductase</keyword>
<reference evidence="3" key="1">
    <citation type="journal article" date="2012" name="Science">
        <title>The Paleozoic origin of enzymatic lignin decomposition reconstructed from 31 fungal genomes.</title>
        <authorList>
            <person name="Floudas D."/>
            <person name="Binder M."/>
            <person name="Riley R."/>
            <person name="Barry K."/>
            <person name="Blanchette R.A."/>
            <person name="Henrissat B."/>
            <person name="Martinez A.T."/>
            <person name="Otillar R."/>
            <person name="Spatafora J.W."/>
            <person name="Yadav J.S."/>
            <person name="Aerts A."/>
            <person name="Benoit I."/>
            <person name="Boyd A."/>
            <person name="Carlson A."/>
            <person name="Copeland A."/>
            <person name="Coutinho P.M."/>
            <person name="de Vries R.P."/>
            <person name="Ferreira P."/>
            <person name="Findley K."/>
            <person name="Foster B."/>
            <person name="Gaskell J."/>
            <person name="Glotzer D."/>
            <person name="Gorecki P."/>
            <person name="Heitman J."/>
            <person name="Hesse C."/>
            <person name="Hori C."/>
            <person name="Igarashi K."/>
            <person name="Jurgens J.A."/>
            <person name="Kallen N."/>
            <person name="Kersten P."/>
            <person name="Kohler A."/>
            <person name="Kuees U."/>
            <person name="Kumar T.K.A."/>
            <person name="Kuo A."/>
            <person name="LaButti K."/>
            <person name="Larrondo L.F."/>
            <person name="Lindquist E."/>
            <person name="Ling A."/>
            <person name="Lombard V."/>
            <person name="Lucas S."/>
            <person name="Lundell T."/>
            <person name="Martin R."/>
            <person name="McLaughlin D.J."/>
            <person name="Morgenstern I."/>
            <person name="Morin E."/>
            <person name="Murat C."/>
            <person name="Nagy L.G."/>
            <person name="Nolan M."/>
            <person name="Ohm R.A."/>
            <person name="Patyshakuliyeva A."/>
            <person name="Rokas A."/>
            <person name="Ruiz-Duenas F.J."/>
            <person name="Sabat G."/>
            <person name="Salamov A."/>
            <person name="Samejima M."/>
            <person name="Schmutz J."/>
            <person name="Slot J.C."/>
            <person name="St John F."/>
            <person name="Stenlid J."/>
            <person name="Sun H."/>
            <person name="Sun S."/>
            <person name="Syed K."/>
            <person name="Tsang A."/>
            <person name="Wiebenga A."/>
            <person name="Young D."/>
            <person name="Pisabarro A."/>
            <person name="Eastwood D.C."/>
            <person name="Martin F."/>
            <person name="Cullen D."/>
            <person name="Grigoriev I.V."/>
            <person name="Hibbett D.S."/>
        </authorList>
    </citation>
    <scope>NUCLEOTIDE SEQUENCE [LARGE SCALE GENOMIC DNA]</scope>
    <source>
        <strain evidence="3">RWD-64-598 SS2</strain>
    </source>
</reference>
<dbReference type="PANTHER" id="PTHR35870">
    <property type="entry name" value="PROTEIN, PUTATIVE (AFU_ORTHOLOGUE AFUA_5G03330)-RELATED"/>
    <property type="match status" value="1"/>
</dbReference>
<dbReference type="AlphaFoldDB" id="A0A5M3M817"/>
<evidence type="ECO:0008006" key="4">
    <source>
        <dbReference type="Google" id="ProtNLM"/>
    </source>
</evidence>
<protein>
    <recommendedName>
        <fullName evidence="4">Oxidoreductase AflY</fullName>
    </recommendedName>
</protein>
<dbReference type="InterPro" id="IPR025337">
    <property type="entry name" value="Questin_oxidase-like"/>
</dbReference>
<gene>
    <name evidence="2" type="ORF">CONPUDRAFT_140309</name>
</gene>
<dbReference type="EMBL" id="JH711590">
    <property type="protein sequence ID" value="EIW74935.1"/>
    <property type="molecule type" value="Genomic_DNA"/>
</dbReference>
<keyword evidence="3" id="KW-1185">Reference proteome</keyword>
<dbReference type="Proteomes" id="UP000053558">
    <property type="component" value="Unassembled WGS sequence"/>
</dbReference>
<proteinExistence type="predicted"/>
<dbReference type="OMA" id="WLKIARM"/>
<comment type="caution">
    <text evidence="2">The sequence shown here is derived from an EMBL/GenBank/DDBJ whole genome shotgun (WGS) entry which is preliminary data.</text>
</comment>
<dbReference type="GO" id="GO:0016491">
    <property type="term" value="F:oxidoreductase activity"/>
    <property type="evidence" value="ECO:0007669"/>
    <property type="project" value="UniProtKB-KW"/>
</dbReference>
<dbReference type="PANTHER" id="PTHR35870:SF1">
    <property type="entry name" value="PROTEIN, PUTATIVE (AFU_ORTHOLOGUE AFUA_5G03330)-RELATED"/>
    <property type="match status" value="1"/>
</dbReference>
<accession>A0A5M3M817</accession>
<dbReference type="RefSeq" id="XP_007774990.1">
    <property type="nucleotide sequence ID" value="XM_007776800.1"/>
</dbReference>
<evidence type="ECO:0000256" key="1">
    <source>
        <dbReference type="ARBA" id="ARBA00023002"/>
    </source>
</evidence>
<organism evidence="2 3">
    <name type="scientific">Coniophora puteana (strain RWD-64-598)</name>
    <name type="common">Brown rot fungus</name>
    <dbReference type="NCBI Taxonomy" id="741705"/>
    <lineage>
        <taxon>Eukaryota</taxon>
        <taxon>Fungi</taxon>
        <taxon>Dikarya</taxon>
        <taxon>Basidiomycota</taxon>
        <taxon>Agaricomycotina</taxon>
        <taxon>Agaricomycetes</taxon>
        <taxon>Agaricomycetidae</taxon>
        <taxon>Boletales</taxon>
        <taxon>Coniophorineae</taxon>
        <taxon>Coniophoraceae</taxon>
        <taxon>Coniophora</taxon>
    </lineage>
</organism>
<dbReference type="GeneID" id="19201496"/>
<dbReference type="OrthoDB" id="10004862at2759"/>
<evidence type="ECO:0000313" key="3">
    <source>
        <dbReference type="Proteomes" id="UP000053558"/>
    </source>
</evidence>
<name>A0A5M3M817_CONPW</name>
<dbReference type="KEGG" id="cput:CONPUDRAFT_140309"/>